<dbReference type="PROSITE" id="PS50097">
    <property type="entry name" value="BTB"/>
    <property type="match status" value="1"/>
</dbReference>
<dbReference type="InterPro" id="IPR058039">
    <property type="entry name" value="At3g05675-like_ankyrin"/>
</dbReference>
<evidence type="ECO:0000256" key="1">
    <source>
        <dbReference type="ARBA" id="ARBA00002668"/>
    </source>
</evidence>
<evidence type="ECO:0000313" key="5">
    <source>
        <dbReference type="EMBL" id="EPS63534.1"/>
    </source>
</evidence>
<evidence type="ECO:0000313" key="6">
    <source>
        <dbReference type="Proteomes" id="UP000015453"/>
    </source>
</evidence>
<comment type="caution">
    <text evidence="5">The sequence shown here is derived from an EMBL/GenBank/DDBJ whole genome shotgun (WGS) entry which is preliminary data.</text>
</comment>
<keyword evidence="6" id="KW-1185">Reference proteome</keyword>
<dbReference type="GO" id="GO:0016567">
    <property type="term" value="P:protein ubiquitination"/>
    <property type="evidence" value="ECO:0007669"/>
    <property type="project" value="UniProtKB-UniPathway"/>
</dbReference>
<feature type="non-terminal residue" evidence="5">
    <location>
        <position position="1"/>
    </location>
</feature>
<dbReference type="UniPathway" id="UPA00143"/>
<comment type="function">
    <text evidence="1">May act as a substrate-specific adapter of an E3 ubiquitin-protein ligase complex (CUL3-RBX1-BTB) which mediates the ubiquitination and subsequent proteasomal degradation of target proteins.</text>
</comment>
<dbReference type="InterPro" id="IPR000210">
    <property type="entry name" value="BTB/POZ_dom"/>
</dbReference>
<sequence length="398" mass="43550">SRFGDRSTSDVVVRIRTPEGRDDRTYCHSGVLVAKSDYFAERLSDSWPVCQIIDSRNCVEVVCEESDFDYHVAVLRLLYSVSGISTPDLYSVGNALGILRISVELGCAEIASACAGYLECAPWEESEEEEILRVIPNMGSDSEKILARLRPVDPPSAVGIFLSAIRFATSSPPPSMADLKISAQEQLEYMLTADEDAPLVAADDGTRSEARRCVGELLSRFLALLDDPGADLSDDRIEPYLSDLSWGSNVLAKLDASQDFVAAWVESSSVIVSRAATAAAAGRIKVKVLEVAAKVMEAIGDGNVVIPAGKRARAARTWVPFARSVKSEVEVEGDAELWQSMESALVSVILTLPSSEQAEILKEWLEGVERHLKYPDLTEAFEIWCYRSKVARRRLGLV</sequence>
<accession>S8C9D3</accession>
<feature type="domain" description="BTB" evidence="4">
    <location>
        <begin position="9"/>
        <end position="80"/>
    </location>
</feature>
<dbReference type="InterPro" id="IPR011333">
    <property type="entry name" value="SKP1/BTB/POZ_sf"/>
</dbReference>
<dbReference type="InterPro" id="IPR038920">
    <property type="entry name" value="At3g05675-like"/>
</dbReference>
<keyword evidence="3" id="KW-0833">Ubl conjugation pathway</keyword>
<dbReference type="EMBL" id="AUSU01005422">
    <property type="protein sequence ID" value="EPS63534.1"/>
    <property type="molecule type" value="Genomic_DNA"/>
</dbReference>
<comment type="pathway">
    <text evidence="2">Protein modification; protein ubiquitination.</text>
</comment>
<dbReference type="OrthoDB" id="1883777at2759"/>
<gene>
    <name evidence="5" type="ORF">M569_11250</name>
</gene>
<dbReference type="SUPFAM" id="SSF54695">
    <property type="entry name" value="POZ domain"/>
    <property type="match status" value="1"/>
</dbReference>
<feature type="non-terminal residue" evidence="5">
    <location>
        <position position="398"/>
    </location>
</feature>
<dbReference type="PANTHER" id="PTHR31060">
    <property type="entry name" value="OSJNBA0011J08.25 PROTEIN-RELATED"/>
    <property type="match status" value="1"/>
</dbReference>
<protein>
    <recommendedName>
        <fullName evidence="4">BTB domain-containing protein</fullName>
    </recommendedName>
</protein>
<dbReference type="PANTHER" id="PTHR31060:SF30">
    <property type="entry name" value="OS07G0668800 PROTEIN"/>
    <property type="match status" value="1"/>
</dbReference>
<dbReference type="Proteomes" id="UP000015453">
    <property type="component" value="Unassembled WGS sequence"/>
</dbReference>
<dbReference type="Pfam" id="PF25553">
    <property type="entry name" value="BTB-POZ_ANK-like"/>
    <property type="match status" value="1"/>
</dbReference>
<name>S8C9D3_9LAMI</name>
<reference evidence="5 6" key="1">
    <citation type="journal article" date="2013" name="BMC Genomics">
        <title>The miniature genome of a carnivorous plant Genlisea aurea contains a low number of genes and short non-coding sequences.</title>
        <authorList>
            <person name="Leushkin E.V."/>
            <person name="Sutormin R.A."/>
            <person name="Nabieva E.R."/>
            <person name="Penin A.A."/>
            <person name="Kondrashov A.S."/>
            <person name="Logacheva M.D."/>
        </authorList>
    </citation>
    <scope>NUCLEOTIDE SEQUENCE [LARGE SCALE GENOMIC DNA]</scope>
</reference>
<dbReference type="Gene3D" id="3.30.710.10">
    <property type="entry name" value="Potassium Channel Kv1.1, Chain A"/>
    <property type="match status" value="1"/>
</dbReference>
<evidence type="ECO:0000256" key="3">
    <source>
        <dbReference type="ARBA" id="ARBA00022786"/>
    </source>
</evidence>
<dbReference type="AlphaFoldDB" id="S8C9D3"/>
<evidence type="ECO:0000259" key="4">
    <source>
        <dbReference type="PROSITE" id="PS50097"/>
    </source>
</evidence>
<organism evidence="5 6">
    <name type="scientific">Genlisea aurea</name>
    <dbReference type="NCBI Taxonomy" id="192259"/>
    <lineage>
        <taxon>Eukaryota</taxon>
        <taxon>Viridiplantae</taxon>
        <taxon>Streptophyta</taxon>
        <taxon>Embryophyta</taxon>
        <taxon>Tracheophyta</taxon>
        <taxon>Spermatophyta</taxon>
        <taxon>Magnoliopsida</taxon>
        <taxon>eudicotyledons</taxon>
        <taxon>Gunneridae</taxon>
        <taxon>Pentapetalae</taxon>
        <taxon>asterids</taxon>
        <taxon>lamiids</taxon>
        <taxon>Lamiales</taxon>
        <taxon>Lentibulariaceae</taxon>
        <taxon>Genlisea</taxon>
    </lineage>
</organism>
<evidence type="ECO:0000256" key="2">
    <source>
        <dbReference type="ARBA" id="ARBA00004906"/>
    </source>
</evidence>
<proteinExistence type="predicted"/>